<gene>
    <name evidence="1" type="ORF">RDB_LOCUS149828</name>
</gene>
<comment type="caution">
    <text evidence="1">The sequence shown here is derived from an EMBL/GenBank/DDBJ whole genome shotgun (WGS) entry which is preliminary data.</text>
</comment>
<organism evidence="1 2">
    <name type="scientific">Rhizoctonia solani</name>
    <dbReference type="NCBI Taxonomy" id="456999"/>
    <lineage>
        <taxon>Eukaryota</taxon>
        <taxon>Fungi</taxon>
        <taxon>Dikarya</taxon>
        <taxon>Basidiomycota</taxon>
        <taxon>Agaricomycotina</taxon>
        <taxon>Agaricomycetes</taxon>
        <taxon>Cantharellales</taxon>
        <taxon>Ceratobasidiaceae</taxon>
        <taxon>Rhizoctonia</taxon>
    </lineage>
</organism>
<evidence type="ECO:0000313" key="2">
    <source>
        <dbReference type="Proteomes" id="UP000663846"/>
    </source>
</evidence>
<dbReference type="AlphaFoldDB" id="A0A8H3BCJ1"/>
<evidence type="ECO:0000313" key="1">
    <source>
        <dbReference type="EMBL" id="CAE6454419.1"/>
    </source>
</evidence>
<protein>
    <submittedName>
        <fullName evidence="1">Uncharacterized protein</fullName>
    </submittedName>
</protein>
<proteinExistence type="predicted"/>
<name>A0A8H3BCJ1_9AGAM</name>
<dbReference type="Proteomes" id="UP000663846">
    <property type="component" value="Unassembled WGS sequence"/>
</dbReference>
<reference evidence="1" key="1">
    <citation type="submission" date="2021-01" db="EMBL/GenBank/DDBJ databases">
        <authorList>
            <person name="Kaushik A."/>
        </authorList>
    </citation>
    <scope>NUCLEOTIDE SEQUENCE</scope>
    <source>
        <strain evidence="1">AG1-1C</strain>
    </source>
</reference>
<sequence length="445" mass="49143">MINSVHSHWGASLENYATLYSQTSDFNRSFVEDQTLFSSSARDGIAVITQAADEEDETEVELLASKLALSMLRSIMILSSSRLGILYFAHPGLTHGCIKLMKTIKVDGFVTPFSYEYGYLCFNIAKMSLGVCLVEKLDSDLMEHMRANFMSKDNPSILTEYLCQLALDRMQSQSGAHLDLHSIFGWGGSSVNGGGSGLVISKSEAFELMDIIGADRKAFMMVLSSSYTPGVSMILLLLWQLTVQEDFSTESTFQSDILETYLDLMWRIALSATACDWPMVALVVSASGVHMKRLRGKTVDTEDSRTILKAYIRGIPLVDGSTYRHTALKLNPNSPYFIRQNILPGTEDLCPALVETLLDRTWEITSWEEALEEKIDAADIIGVGLQDLCLILDTYVKHALPCQSSLMQTVLEILAAKDLLGLIGVGIQRLDPDRADDGLLLCEGT</sequence>
<accession>A0A8H3BCJ1</accession>
<dbReference type="EMBL" id="CAJMWS010000602">
    <property type="protein sequence ID" value="CAE6454419.1"/>
    <property type="molecule type" value="Genomic_DNA"/>
</dbReference>